<sequence>MELVLAYYPNLLLIFCRMTGFFITAPVFATQNNVPPQFRIGISVFVSLLVFFTSGTDGAIPIDVEYVYYVIRETLIGVLLGFVAYLFFTVVQIAGSFIDMQMGFGIANVIDPMTGAQSPVFGSFKYMIAMLLFLTLNGHHYLLLGIMDSYQLIPLNNSFFAALADGPPTELLTRSVSTAFTLAFQMAAPIVASMFLVDVALGILAKTAPQFNVFVVGMPLKILVGLGITLLLIPGFLALFQTLFATLFDNMFEMMRTLRSV</sequence>
<dbReference type="InterPro" id="IPR002010">
    <property type="entry name" value="T3SS_IM_R"/>
</dbReference>
<dbReference type="OrthoDB" id="9807748at2"/>
<dbReference type="PANTHER" id="PTHR30065:SF1">
    <property type="entry name" value="SURFACE PRESENTATION OF ANTIGENS PROTEIN SPAR"/>
    <property type="match status" value="1"/>
</dbReference>
<dbReference type="PRINTS" id="PR00953">
    <property type="entry name" value="TYPE3IMRPROT"/>
</dbReference>
<dbReference type="RefSeq" id="WP_138196653.1">
    <property type="nucleotide sequence ID" value="NZ_VCIW01000018.1"/>
</dbReference>
<feature type="transmembrane region" description="Helical" evidence="10">
    <location>
        <begin position="6"/>
        <end position="28"/>
    </location>
</feature>
<dbReference type="Pfam" id="PF01311">
    <property type="entry name" value="Bac_export_1"/>
    <property type="match status" value="1"/>
</dbReference>
<keyword evidence="12" id="KW-1185">Reference proteome</keyword>
<comment type="similarity">
    <text evidence="2 10">Belongs to the FliR/MopE/SpaR family.</text>
</comment>
<feature type="transmembrane region" description="Helical" evidence="10">
    <location>
        <begin position="74"/>
        <end position="98"/>
    </location>
</feature>
<dbReference type="AlphaFoldDB" id="A0A5R9GAS7"/>
<reference evidence="11 12" key="1">
    <citation type="submission" date="2019-05" db="EMBL/GenBank/DDBJ databases">
        <authorList>
            <person name="Narsing Rao M.P."/>
            <person name="Li W.J."/>
        </authorList>
    </citation>
    <scope>NUCLEOTIDE SEQUENCE [LARGE SCALE GENOMIC DNA]</scope>
    <source>
        <strain evidence="11 12">SYSU_K30003</strain>
    </source>
</reference>
<keyword evidence="6 10" id="KW-1133">Transmembrane helix</keyword>
<evidence type="ECO:0000256" key="4">
    <source>
        <dbReference type="ARBA" id="ARBA00022475"/>
    </source>
</evidence>
<dbReference type="Proteomes" id="UP000309676">
    <property type="component" value="Unassembled WGS sequence"/>
</dbReference>
<keyword evidence="8 10" id="KW-0975">Bacterial flagellum</keyword>
<feature type="transmembrane region" description="Helical" evidence="10">
    <location>
        <begin position="179"/>
        <end position="201"/>
    </location>
</feature>
<gene>
    <name evidence="11" type="primary">fliR</name>
    <name evidence="11" type="ORF">FE782_22790</name>
</gene>
<feature type="transmembrane region" description="Helical" evidence="10">
    <location>
        <begin position="40"/>
        <end position="62"/>
    </location>
</feature>
<dbReference type="NCBIfam" id="TIGR01400">
    <property type="entry name" value="fliR"/>
    <property type="match status" value="1"/>
</dbReference>
<keyword evidence="11" id="KW-0969">Cilium</keyword>
<evidence type="ECO:0000256" key="2">
    <source>
        <dbReference type="ARBA" id="ARBA00009772"/>
    </source>
</evidence>
<keyword evidence="11" id="KW-0282">Flagellum</keyword>
<dbReference type="PANTHER" id="PTHR30065">
    <property type="entry name" value="FLAGELLAR BIOSYNTHETIC PROTEIN FLIR"/>
    <property type="match status" value="1"/>
</dbReference>
<keyword evidence="11" id="KW-0966">Cell projection</keyword>
<keyword evidence="7 10" id="KW-0472">Membrane</keyword>
<evidence type="ECO:0000256" key="6">
    <source>
        <dbReference type="ARBA" id="ARBA00022989"/>
    </source>
</evidence>
<proteinExistence type="inferred from homology"/>
<name>A0A5R9GAS7_9BACL</name>
<evidence type="ECO:0000256" key="8">
    <source>
        <dbReference type="ARBA" id="ARBA00023143"/>
    </source>
</evidence>
<dbReference type="GO" id="GO:0005886">
    <property type="term" value="C:plasma membrane"/>
    <property type="evidence" value="ECO:0007669"/>
    <property type="project" value="UniProtKB-SubCell"/>
</dbReference>
<comment type="subcellular location">
    <subcellularLocation>
        <location evidence="10">Cell membrane</location>
        <topology evidence="10">Multi-pass membrane protein</topology>
    </subcellularLocation>
    <subcellularLocation>
        <location evidence="10">Bacterial flagellum basal body</location>
    </subcellularLocation>
</comment>
<evidence type="ECO:0000313" key="11">
    <source>
        <dbReference type="EMBL" id="TLS49833.1"/>
    </source>
</evidence>
<evidence type="ECO:0000256" key="3">
    <source>
        <dbReference type="ARBA" id="ARBA00021717"/>
    </source>
</evidence>
<evidence type="ECO:0000256" key="10">
    <source>
        <dbReference type="RuleBase" id="RU362071"/>
    </source>
</evidence>
<protein>
    <recommendedName>
        <fullName evidence="3 9">Flagellar biosynthetic protein FliR</fullName>
    </recommendedName>
</protein>
<comment type="caution">
    <text evidence="11">The sequence shown here is derived from an EMBL/GenBank/DDBJ whole genome shotgun (WGS) entry which is preliminary data.</text>
</comment>
<dbReference type="GO" id="GO:0044780">
    <property type="term" value="P:bacterial-type flagellum assembly"/>
    <property type="evidence" value="ECO:0007669"/>
    <property type="project" value="UniProtKB-UniRule"/>
</dbReference>
<comment type="function">
    <text evidence="1 10">Role in flagellar biosynthesis.</text>
</comment>
<evidence type="ECO:0000256" key="7">
    <source>
        <dbReference type="ARBA" id="ARBA00023136"/>
    </source>
</evidence>
<dbReference type="EMBL" id="VCIW01000018">
    <property type="protein sequence ID" value="TLS49833.1"/>
    <property type="molecule type" value="Genomic_DNA"/>
</dbReference>
<keyword evidence="4 10" id="KW-1003">Cell membrane</keyword>
<dbReference type="GO" id="GO:0006605">
    <property type="term" value="P:protein targeting"/>
    <property type="evidence" value="ECO:0007669"/>
    <property type="project" value="UniProtKB-UniRule"/>
</dbReference>
<dbReference type="InterPro" id="IPR006303">
    <property type="entry name" value="FliR"/>
</dbReference>
<accession>A0A5R9GAS7</accession>
<dbReference type="GO" id="GO:0009425">
    <property type="term" value="C:bacterial-type flagellum basal body"/>
    <property type="evidence" value="ECO:0007669"/>
    <property type="project" value="UniProtKB-SubCell"/>
</dbReference>
<feature type="transmembrane region" description="Helical" evidence="10">
    <location>
        <begin position="222"/>
        <end position="248"/>
    </location>
</feature>
<evidence type="ECO:0000256" key="9">
    <source>
        <dbReference type="NCBIfam" id="TIGR01400"/>
    </source>
</evidence>
<evidence type="ECO:0000313" key="12">
    <source>
        <dbReference type="Proteomes" id="UP000309676"/>
    </source>
</evidence>
<evidence type="ECO:0000256" key="5">
    <source>
        <dbReference type="ARBA" id="ARBA00022692"/>
    </source>
</evidence>
<keyword evidence="5 10" id="KW-0812">Transmembrane</keyword>
<organism evidence="11 12">
    <name type="scientific">Paenibacillus antri</name>
    <dbReference type="NCBI Taxonomy" id="2582848"/>
    <lineage>
        <taxon>Bacteria</taxon>
        <taxon>Bacillati</taxon>
        <taxon>Bacillota</taxon>
        <taxon>Bacilli</taxon>
        <taxon>Bacillales</taxon>
        <taxon>Paenibacillaceae</taxon>
        <taxon>Paenibacillus</taxon>
    </lineage>
</organism>
<evidence type="ECO:0000256" key="1">
    <source>
        <dbReference type="ARBA" id="ARBA00002578"/>
    </source>
</evidence>